<keyword evidence="5 7" id="KW-1133">Transmembrane helix</keyword>
<dbReference type="Gene3D" id="3.40.50.300">
    <property type="entry name" value="P-loop containing nucleotide triphosphate hydrolases"/>
    <property type="match status" value="2"/>
</dbReference>
<dbReference type="GO" id="GO:0005319">
    <property type="term" value="F:lipid transporter activity"/>
    <property type="evidence" value="ECO:0007669"/>
    <property type="project" value="TreeGrafter"/>
</dbReference>
<dbReference type="EMBL" id="GECZ01006109">
    <property type="protein sequence ID" value="JAS63660.1"/>
    <property type="molecule type" value="Transcribed_RNA"/>
</dbReference>
<dbReference type="GO" id="GO:0016887">
    <property type="term" value="F:ATP hydrolysis activity"/>
    <property type="evidence" value="ECO:0007669"/>
    <property type="project" value="InterPro"/>
</dbReference>
<feature type="transmembrane region" description="Helical" evidence="7">
    <location>
        <begin position="583"/>
        <end position="602"/>
    </location>
</feature>
<feature type="transmembrane region" description="Helical" evidence="7">
    <location>
        <begin position="1195"/>
        <end position="1213"/>
    </location>
</feature>
<dbReference type="PANTHER" id="PTHR19229">
    <property type="entry name" value="ATP-BINDING CASSETTE TRANSPORTER SUBFAMILY A ABCA"/>
    <property type="match status" value="1"/>
</dbReference>
<dbReference type="InterPro" id="IPR003439">
    <property type="entry name" value="ABC_transporter-like_ATP-bd"/>
</dbReference>
<protein>
    <recommendedName>
        <fullName evidence="8">ABC transporter domain-containing protein</fullName>
    </recommendedName>
</protein>
<evidence type="ECO:0000256" key="6">
    <source>
        <dbReference type="ARBA" id="ARBA00023136"/>
    </source>
</evidence>
<evidence type="ECO:0000256" key="7">
    <source>
        <dbReference type="SAM" id="Phobius"/>
    </source>
</evidence>
<feature type="transmembrane region" description="Helical" evidence="7">
    <location>
        <begin position="1082"/>
        <end position="1108"/>
    </location>
</feature>
<dbReference type="Pfam" id="PF23321">
    <property type="entry name" value="R1_ABCA1"/>
    <property type="match status" value="1"/>
</dbReference>
<evidence type="ECO:0000256" key="1">
    <source>
        <dbReference type="ARBA" id="ARBA00004141"/>
    </source>
</evidence>
<dbReference type="Pfam" id="PF12698">
    <property type="entry name" value="ABC2_membrane_3"/>
    <property type="match status" value="2"/>
</dbReference>
<feature type="transmembrane region" description="Helical" evidence="7">
    <location>
        <begin position="863"/>
        <end position="881"/>
    </location>
</feature>
<sequence>MLSQKFKACLWKTYKARKLTPMLTLIEIIFPAILFLLLSYAHMMTFEEANDVGNLDYMGTHYNLTNMVHDAFNNKEHVDILFSPATNATVKIMEQVFLNVFVKHKIEKKLRTFMGMSQDLHVSNWLTTKYFKEETSESAKTIGFGVVFSEKSEIFDVDFKYKLLSTSSSIKTSELFPNDFGGRGYSGDTYIQSGLPVLQWYIEKAFLEIIHGESVPFELELHSFPYPRDLDLQSHEKTFITILLPLFTMIGFIFFVPIVIRRIVQEKSTGIKELMRIVGLSSLSMWISWFIYSTLMFVITTVLVTVILGVHFTNEQSAFLDYVDLSLLWSLYFLFCVASLIFCFAITAMFNNPVAAMSCGVILWIGTFTLLNSLVLAENVPWFLRLAICIFPTAAITTGFNIIRFYDNRREFLSWDKIIETCPYSTYDMHMGWVFFMLLFDIVFYSVITWYLDCVKPGPFGIAKPWNFCFQRLKKKKCLSSKQKFMGKSTYEEPLPYLKVGIFVKKVKKIYKSGMVGLDGVTMNIYQDVITVLLGHNGAGKTSLMGILSGLYSASSGNIYFKGEDIFSDLKKFRRNLGICFQYNYLFTYLTVIEHFIFFGVVRGMSFHKARKEGENMLQLMHLVDVQHSYIDTLSGGTLRKVSLSIALIGNPKVLLLDEPTLGMDPETRRDVWDLILRKRGNHTIIITTQFMEEADVLGDWLAILDHGRVVCYGTTPFLKRLYGTGYHLTITTDKNSDRETITGIVREIIPNYTKDSILPTHMYFNLPMEETHKFPVLFANLETRKSELGIGGIGIQCTTIEEVFLKVGEMLQDPNSSSFTAYLLANFPKLIRHKDNLTGIHLHFQQFKALLVKKSLFDIRNFMLLLLMTIVPVLIVLITLPQSLNQSNRKIQPPLHEVLSMYKNSTVFYSIEPVEGMEAQFKSLEASLNSIIKKQHGTLVYTRNVTKSLAEFASKYSAQYTRNTPVSLAIDKYTVTAFFSNHPSHAVPISINLVSNALLKFYLPHSKFNISLTYIPVDVNALENTCVQASLNLGENIGHQWAVSMPQCLLCIMTVFILLPAVERSTSCKHLQLMTGVSPHLYWGACFVWDFFLYCIVTLLCVTMIIIPDKLHIFTSLHNTSILMLILMLYGFSGTTFAYFSSIFGSSTSKIVGNYIVISICFGLVTAIGMNVAIRAEYAGEPIIPPGLLQVLEYLLPLCPHYCLVTAIMYFGGGVYQSFLCKNCPHHHCNEERLLVFNSKENKYGLLLELIYLSSIWILYLILVLMADKRVFNKLYWRLKDMMMDTDIHEENIDLRSDVRKEVETTLSCTRNRNIDPKAVFLTIGLGKKFSSKSVIIRPMSFRLRKGECFGLLGKNGAGKSTIFRMLAGELRPTCGDAVCYNATLRKNTTKYLKKIGYCPQIGALNLSFTGEETLRLFAQLRGIHPKRIETEVDNWIRLLGLSDHRSFRCATYSSGTRRKLSTAIALIGYPPIVFLDEPTAGVDPFGRRNLWETLNASKEMGQAILLTSHSMKECEALCGRLTIMVDGRLVCLGNTQYLKKKFGQGYTVLFVLHTARELQEMIPALKAEMYKQFSRVKLKDEHKKALHFHIKDENIRLSQFFGTMEYLKKSFPVIESYALGNTTLEQVFISFAKTHIKPEIII</sequence>
<keyword evidence="6 7" id="KW-0472">Membrane</keyword>
<feature type="domain" description="ABC transporter" evidence="8">
    <location>
        <begin position="502"/>
        <end position="732"/>
    </location>
</feature>
<dbReference type="SMART" id="SM00382">
    <property type="entry name" value="AAA"/>
    <property type="match status" value="2"/>
</dbReference>
<evidence type="ECO:0000256" key="3">
    <source>
        <dbReference type="ARBA" id="ARBA00022741"/>
    </source>
</evidence>
<dbReference type="PROSITE" id="PS50893">
    <property type="entry name" value="ABC_TRANSPORTER_2"/>
    <property type="match status" value="2"/>
</dbReference>
<dbReference type="InterPro" id="IPR013525">
    <property type="entry name" value="ABC2_TM"/>
</dbReference>
<feature type="transmembrane region" description="Helical" evidence="7">
    <location>
        <begin position="242"/>
        <end position="264"/>
    </location>
</feature>
<dbReference type="CDD" id="cd03263">
    <property type="entry name" value="ABC_subfamily_A"/>
    <property type="match status" value="2"/>
</dbReference>
<organism evidence="9">
    <name type="scientific">Cuerna arida</name>
    <dbReference type="NCBI Taxonomy" id="1464854"/>
    <lineage>
        <taxon>Eukaryota</taxon>
        <taxon>Metazoa</taxon>
        <taxon>Ecdysozoa</taxon>
        <taxon>Arthropoda</taxon>
        <taxon>Hexapoda</taxon>
        <taxon>Insecta</taxon>
        <taxon>Pterygota</taxon>
        <taxon>Neoptera</taxon>
        <taxon>Paraneoptera</taxon>
        <taxon>Hemiptera</taxon>
        <taxon>Auchenorrhyncha</taxon>
        <taxon>Membracoidea</taxon>
        <taxon>Cicadellidae</taxon>
        <taxon>Cicadellinae</taxon>
        <taxon>Proconiini</taxon>
        <taxon>Cuerna</taxon>
    </lineage>
</organism>
<dbReference type="FunFam" id="3.40.50.300:FF:000436">
    <property type="entry name" value="ATP binding cassette subfamily A member 9"/>
    <property type="match status" value="1"/>
</dbReference>
<proteinExistence type="predicted"/>
<keyword evidence="2 7" id="KW-0812">Transmembrane</keyword>
<comment type="subcellular location">
    <subcellularLocation>
        <location evidence="1">Membrane</location>
        <topology evidence="1">Multi-pass membrane protein</topology>
    </subcellularLocation>
</comment>
<gene>
    <name evidence="9" type="ORF">g.32581</name>
</gene>
<evidence type="ECO:0000313" key="9">
    <source>
        <dbReference type="EMBL" id="JAS63660.1"/>
    </source>
</evidence>
<evidence type="ECO:0000256" key="5">
    <source>
        <dbReference type="ARBA" id="ARBA00022989"/>
    </source>
</evidence>
<dbReference type="InterPro" id="IPR027417">
    <property type="entry name" value="P-loop_NTPase"/>
</dbReference>
<dbReference type="InterPro" id="IPR056264">
    <property type="entry name" value="R2_ABCA1-4-like"/>
</dbReference>
<feature type="domain" description="ABC transporter" evidence="8">
    <location>
        <begin position="1322"/>
        <end position="1553"/>
    </location>
</feature>
<evidence type="ECO:0000256" key="4">
    <source>
        <dbReference type="ARBA" id="ARBA00022840"/>
    </source>
</evidence>
<evidence type="ECO:0000259" key="8">
    <source>
        <dbReference type="PROSITE" id="PS50893"/>
    </source>
</evidence>
<feature type="transmembrane region" description="Helical" evidence="7">
    <location>
        <begin position="285"/>
        <end position="307"/>
    </location>
</feature>
<dbReference type="GO" id="GO:0005524">
    <property type="term" value="F:ATP binding"/>
    <property type="evidence" value="ECO:0007669"/>
    <property type="project" value="UniProtKB-KW"/>
</dbReference>
<feature type="transmembrane region" description="Helical" evidence="7">
    <location>
        <begin position="1247"/>
        <end position="1268"/>
    </location>
</feature>
<feature type="transmembrane region" description="Helical" evidence="7">
    <location>
        <begin position="433"/>
        <end position="452"/>
    </location>
</feature>
<feature type="transmembrane region" description="Helical" evidence="7">
    <location>
        <begin position="21"/>
        <end position="41"/>
    </location>
</feature>
<feature type="transmembrane region" description="Helical" evidence="7">
    <location>
        <begin position="327"/>
        <end position="347"/>
    </location>
</feature>
<feature type="transmembrane region" description="Helical" evidence="7">
    <location>
        <begin position="382"/>
        <end position="403"/>
    </location>
</feature>
<dbReference type="Pfam" id="PF00005">
    <property type="entry name" value="ABC_tran"/>
    <property type="match status" value="2"/>
</dbReference>
<dbReference type="GO" id="GO:0140359">
    <property type="term" value="F:ABC-type transporter activity"/>
    <property type="evidence" value="ECO:0007669"/>
    <property type="project" value="InterPro"/>
</dbReference>
<name>A0A1B6GMP0_9HEMI</name>
<evidence type="ECO:0000256" key="2">
    <source>
        <dbReference type="ARBA" id="ARBA00022692"/>
    </source>
</evidence>
<dbReference type="InterPro" id="IPR026082">
    <property type="entry name" value="ABCA"/>
</dbReference>
<dbReference type="GO" id="GO:0016020">
    <property type="term" value="C:membrane"/>
    <property type="evidence" value="ECO:0007669"/>
    <property type="project" value="UniProtKB-SubCell"/>
</dbReference>
<accession>A0A1B6GMP0</accession>
<reference evidence="9" key="1">
    <citation type="submission" date="2015-11" db="EMBL/GenBank/DDBJ databases">
        <title>De novo transcriptome assembly of four potential Pierce s Disease insect vectors from Arizona vineyards.</title>
        <authorList>
            <person name="Tassone E.E."/>
        </authorList>
    </citation>
    <scope>NUCLEOTIDE SEQUENCE</scope>
</reference>
<dbReference type="FunFam" id="3.40.50.300:FF:002470">
    <property type="entry name" value="ABC transporter, putative"/>
    <property type="match status" value="1"/>
</dbReference>
<feature type="transmembrane region" description="Helical" evidence="7">
    <location>
        <begin position="354"/>
        <end position="376"/>
    </location>
</feature>
<dbReference type="PANTHER" id="PTHR19229:SF250">
    <property type="entry name" value="ABC TRANSPORTER DOMAIN-CONTAINING PROTEIN-RELATED"/>
    <property type="match status" value="1"/>
</dbReference>
<keyword evidence="4" id="KW-0067">ATP-binding</keyword>
<feature type="transmembrane region" description="Helical" evidence="7">
    <location>
        <begin position="1153"/>
        <end position="1175"/>
    </location>
</feature>
<dbReference type="InterPro" id="IPR003593">
    <property type="entry name" value="AAA+_ATPase"/>
</dbReference>
<dbReference type="SUPFAM" id="SSF52540">
    <property type="entry name" value="P-loop containing nucleoside triphosphate hydrolases"/>
    <property type="match status" value="2"/>
</dbReference>
<keyword evidence="3" id="KW-0547">Nucleotide-binding</keyword>
<feature type="transmembrane region" description="Helical" evidence="7">
    <location>
        <begin position="1120"/>
        <end position="1141"/>
    </location>
</feature>